<dbReference type="EMBL" id="JAELUQ010000013">
    <property type="protein sequence ID" value="KAG7404327.1"/>
    <property type="molecule type" value="Genomic_DNA"/>
</dbReference>
<dbReference type="GO" id="GO:0003677">
    <property type="term" value="F:DNA binding"/>
    <property type="evidence" value="ECO:0007669"/>
    <property type="project" value="UniProtKB-KW"/>
</dbReference>
<sequence length="475" mass="52928">MGAQAITGAFKTVSMAVAEAEAGILPIGERHAQAGTRLYVTLQTLPKAHPLATLRVRETRRYMSPLTKLALAHDGAIERMETIEPYALPPWHRHMVVEYDLDKEAAAYVDTGDDVTETSNMRQVLIATSASARNGLVGMGGIVRNTASGGANDNIVAKYSATLGPRDEQNAYMAELEAIAMVLRCMPDGLQHRDIIVATRNRSALQAIAKPRQQSGQGAIREIYRHARRLEKGGNTIKMRWVSSTNESFTLGVKAKTEARKATDSGCKATKPPHQARSTRLRILLAQRRQRMIPEGAVVISRQRLQKGLSRDASNGPKKALSLRDAERRYPGSKRPSIARIIKQLEAANTLDYELVIQPNMGRPRLLSDDEDEAIVSFVMWMQKSGLPASKSEIVDAVNTIRSRRDADAKPVGKMWYRRFRDDHPELDTSILKAKEAARYEYEEAGVEETKQWFKRLDEVITRYGISASEIWNAD</sequence>
<feature type="domain" description="HTH CENPB-type" evidence="3">
    <location>
        <begin position="359"/>
        <end position="430"/>
    </location>
</feature>
<comment type="caution">
    <text evidence="4">The sequence shown here is derived from an EMBL/GenBank/DDBJ whole genome shotgun (WGS) entry which is preliminary data.</text>
</comment>
<protein>
    <recommendedName>
        <fullName evidence="3">HTH CENPB-type domain-containing protein</fullName>
    </recommendedName>
</protein>
<organism evidence="4 5">
    <name type="scientific">Fusarium oxysporum f. sp. rapae</name>
    <dbReference type="NCBI Taxonomy" id="485398"/>
    <lineage>
        <taxon>Eukaryota</taxon>
        <taxon>Fungi</taxon>
        <taxon>Dikarya</taxon>
        <taxon>Ascomycota</taxon>
        <taxon>Pezizomycotina</taxon>
        <taxon>Sordariomycetes</taxon>
        <taxon>Hypocreomycetidae</taxon>
        <taxon>Hypocreales</taxon>
        <taxon>Nectriaceae</taxon>
        <taxon>Fusarium</taxon>
        <taxon>Fusarium oxysporum species complex</taxon>
    </lineage>
</organism>
<dbReference type="AlphaFoldDB" id="A0A8J5NL87"/>
<dbReference type="Proteomes" id="UP000694050">
    <property type="component" value="Unassembled WGS sequence"/>
</dbReference>
<evidence type="ECO:0000313" key="5">
    <source>
        <dbReference type="Proteomes" id="UP000694050"/>
    </source>
</evidence>
<evidence type="ECO:0000256" key="1">
    <source>
        <dbReference type="ARBA" id="ARBA00023125"/>
    </source>
</evidence>
<gene>
    <name evidence="4" type="ORF">Forpe1208_v015785</name>
</gene>
<reference evidence="4" key="1">
    <citation type="submission" date="2021-04" db="EMBL/GenBank/DDBJ databases">
        <title>First draft genome resource for Brassicaceae pathogens Fusarium oxysporum f. sp. raphani and Fusarium oxysporum f. sp. rapae.</title>
        <authorList>
            <person name="Asai S."/>
        </authorList>
    </citation>
    <scope>NUCLEOTIDE SEQUENCE</scope>
    <source>
        <strain evidence="4">Tf1208</strain>
    </source>
</reference>
<proteinExistence type="predicted"/>
<keyword evidence="1" id="KW-0238">DNA-binding</keyword>
<evidence type="ECO:0000313" key="4">
    <source>
        <dbReference type="EMBL" id="KAG7404327.1"/>
    </source>
</evidence>
<name>A0A8J5NL87_FUSOX</name>
<feature type="region of interest" description="Disordered" evidence="2">
    <location>
        <begin position="308"/>
        <end position="329"/>
    </location>
</feature>
<dbReference type="InterPro" id="IPR006600">
    <property type="entry name" value="HTH_CenpB_DNA-bd_dom"/>
</dbReference>
<accession>A0A8J5NL87</accession>
<evidence type="ECO:0000256" key="2">
    <source>
        <dbReference type="SAM" id="MobiDB-lite"/>
    </source>
</evidence>
<evidence type="ECO:0000259" key="3">
    <source>
        <dbReference type="PROSITE" id="PS51253"/>
    </source>
</evidence>
<dbReference type="PROSITE" id="PS51253">
    <property type="entry name" value="HTH_CENPB"/>
    <property type="match status" value="1"/>
</dbReference>